<dbReference type="InterPro" id="IPR005490">
    <property type="entry name" value="LD_TPept_cat_dom"/>
</dbReference>
<evidence type="ECO:0000256" key="8">
    <source>
        <dbReference type="SAM" id="MobiDB-lite"/>
    </source>
</evidence>
<dbReference type="Gene3D" id="2.60.40.3780">
    <property type="match status" value="1"/>
</dbReference>
<dbReference type="PANTHER" id="PTHR30582">
    <property type="entry name" value="L,D-TRANSPEPTIDASE"/>
    <property type="match status" value="1"/>
</dbReference>
<dbReference type="PROSITE" id="PS52029">
    <property type="entry name" value="LD_TPASE"/>
    <property type="match status" value="1"/>
</dbReference>
<evidence type="ECO:0000256" key="2">
    <source>
        <dbReference type="ARBA" id="ARBA00022679"/>
    </source>
</evidence>
<feature type="domain" description="L,D-TPase catalytic" evidence="9">
    <location>
        <begin position="296"/>
        <end position="419"/>
    </location>
</feature>
<dbReference type="EMBL" id="JAAAHS010000020">
    <property type="protein sequence ID" value="NBE50779.1"/>
    <property type="molecule type" value="Genomic_DNA"/>
</dbReference>
<name>A0A964UKH7_9ACTN</name>
<dbReference type="Gene3D" id="2.60.40.3710">
    <property type="match status" value="1"/>
</dbReference>
<dbReference type="Gene3D" id="2.40.440.10">
    <property type="entry name" value="L,D-transpeptidase catalytic domain-like"/>
    <property type="match status" value="1"/>
</dbReference>
<dbReference type="InterPro" id="IPR041280">
    <property type="entry name" value="Big_10"/>
</dbReference>
<dbReference type="PANTHER" id="PTHR30582:SF2">
    <property type="entry name" value="L,D-TRANSPEPTIDASE YCIB-RELATED"/>
    <property type="match status" value="1"/>
</dbReference>
<dbReference type="CDD" id="cd13432">
    <property type="entry name" value="LDT_IgD_like_2"/>
    <property type="match status" value="1"/>
</dbReference>
<dbReference type="Pfam" id="PF03734">
    <property type="entry name" value="YkuD"/>
    <property type="match status" value="1"/>
</dbReference>
<dbReference type="GO" id="GO:0005576">
    <property type="term" value="C:extracellular region"/>
    <property type="evidence" value="ECO:0007669"/>
    <property type="project" value="TreeGrafter"/>
</dbReference>
<keyword evidence="5" id="KW-0012">Acyltransferase</keyword>
<accession>A0A964UKH7</accession>
<gene>
    <name evidence="10" type="ORF">GUY60_04910</name>
</gene>
<keyword evidence="11" id="KW-1185">Reference proteome</keyword>
<dbReference type="InterPro" id="IPR038063">
    <property type="entry name" value="Transpep_catalytic_dom"/>
</dbReference>
<feature type="region of interest" description="Disordered" evidence="8">
    <location>
        <begin position="23"/>
        <end position="52"/>
    </location>
</feature>
<comment type="caution">
    <text evidence="10">The sequence shown here is derived from an EMBL/GenBank/DDBJ whole genome shotgun (WGS) entry which is preliminary data.</text>
</comment>
<dbReference type="GO" id="GO:0071972">
    <property type="term" value="F:peptidoglycan L,D-transpeptidase activity"/>
    <property type="evidence" value="ECO:0007669"/>
    <property type="project" value="TreeGrafter"/>
</dbReference>
<dbReference type="Pfam" id="PF17964">
    <property type="entry name" value="Big_10"/>
    <property type="match status" value="1"/>
</dbReference>
<dbReference type="CDD" id="cd16913">
    <property type="entry name" value="YkuD_like"/>
    <property type="match status" value="1"/>
</dbReference>
<evidence type="ECO:0000256" key="1">
    <source>
        <dbReference type="ARBA" id="ARBA00004752"/>
    </source>
</evidence>
<dbReference type="AlphaFoldDB" id="A0A964UKH7"/>
<dbReference type="GO" id="GO:0018104">
    <property type="term" value="P:peptidoglycan-protein cross-linking"/>
    <property type="evidence" value="ECO:0007669"/>
    <property type="project" value="TreeGrafter"/>
</dbReference>
<feature type="active site" description="Proton donor/acceptor" evidence="7">
    <location>
        <position position="377"/>
    </location>
</feature>
<sequence length="456" mass="48032">MRPAPALRPGAIHVTSVRGDFSAVRGNPGPAARLLPGGTESTGGLPLSRTRPSRIRRHTPLGRRARAAAYLGTATLTLTLTACGSAAGDAGADLGGAENATISVNLKGERAKPGERVEVKLAAGRLADVRVGDDKDGELTGRIAKSGRTWTSDRVASPGTAYTVTAKDDRGRTAKRTFATEAAGRVNKLTLAPGNRTTVGVAQPLSIVFDNPVKNKKDVERHLKVTTSNGTEGTEGSWGWITDYSGKDRVDWRPKEYWKPGTEVKLAADLDGVNSGTGGGWFVRDYDTSFTIGRSQQVTVDLDSKRLTLAQDGKAVRSVPMSAGTPGGDKASWGGVNVLMAKEGTIRMNSETVGLGDAYDKMVDHSMRLTWSGMYAHAAPWNASYFGNTNHSSGCVGMSDGDAGWLYAAAQVGDPFVTKGSGHKGTADVGNGYGLWNLSWDEWQAKSALHGGGESQ</sequence>
<dbReference type="GO" id="GO:0016746">
    <property type="term" value="F:acyltransferase activity"/>
    <property type="evidence" value="ECO:0007669"/>
    <property type="project" value="UniProtKB-KW"/>
</dbReference>
<evidence type="ECO:0000256" key="5">
    <source>
        <dbReference type="ARBA" id="ARBA00023315"/>
    </source>
</evidence>
<dbReference type="GO" id="GO:0008360">
    <property type="term" value="P:regulation of cell shape"/>
    <property type="evidence" value="ECO:0007669"/>
    <property type="project" value="UniProtKB-UniRule"/>
</dbReference>
<evidence type="ECO:0000259" key="9">
    <source>
        <dbReference type="PROSITE" id="PS52029"/>
    </source>
</evidence>
<evidence type="ECO:0000256" key="6">
    <source>
        <dbReference type="ARBA" id="ARBA00023316"/>
    </source>
</evidence>
<reference evidence="10" key="1">
    <citation type="submission" date="2020-01" db="EMBL/GenBank/DDBJ databases">
        <title>Whole-genome analyses of novel actinobacteria.</title>
        <authorList>
            <person name="Sahin N."/>
        </authorList>
    </citation>
    <scope>NUCLEOTIDE SEQUENCE</scope>
    <source>
        <strain evidence="10">YC537</strain>
    </source>
</reference>
<evidence type="ECO:0000256" key="7">
    <source>
        <dbReference type="PROSITE-ProRule" id="PRU01373"/>
    </source>
</evidence>
<keyword evidence="2" id="KW-0808">Transferase</keyword>
<dbReference type="Proteomes" id="UP000598297">
    <property type="component" value="Unassembled WGS sequence"/>
</dbReference>
<organism evidence="10 11">
    <name type="scientific">Streptomyces boluensis</name>
    <dbReference type="NCBI Taxonomy" id="1775135"/>
    <lineage>
        <taxon>Bacteria</taxon>
        <taxon>Bacillati</taxon>
        <taxon>Actinomycetota</taxon>
        <taxon>Actinomycetes</taxon>
        <taxon>Kitasatosporales</taxon>
        <taxon>Streptomycetaceae</taxon>
        <taxon>Streptomyces</taxon>
    </lineage>
</organism>
<evidence type="ECO:0000313" key="10">
    <source>
        <dbReference type="EMBL" id="NBE50779.1"/>
    </source>
</evidence>
<keyword evidence="3 7" id="KW-0133">Cell shape</keyword>
<evidence type="ECO:0000256" key="3">
    <source>
        <dbReference type="ARBA" id="ARBA00022960"/>
    </source>
</evidence>
<dbReference type="GO" id="GO:0071555">
    <property type="term" value="P:cell wall organization"/>
    <property type="evidence" value="ECO:0007669"/>
    <property type="project" value="UniProtKB-UniRule"/>
</dbReference>
<dbReference type="SUPFAM" id="SSF141523">
    <property type="entry name" value="L,D-transpeptidase catalytic domain-like"/>
    <property type="match status" value="1"/>
</dbReference>
<keyword evidence="6 7" id="KW-0961">Cell wall biogenesis/degradation</keyword>
<evidence type="ECO:0000256" key="4">
    <source>
        <dbReference type="ARBA" id="ARBA00022984"/>
    </source>
</evidence>
<proteinExistence type="predicted"/>
<feature type="active site" description="Nucleophile" evidence="7">
    <location>
        <position position="395"/>
    </location>
</feature>
<evidence type="ECO:0000313" key="11">
    <source>
        <dbReference type="Proteomes" id="UP000598297"/>
    </source>
</evidence>
<dbReference type="InterPro" id="IPR050979">
    <property type="entry name" value="LD-transpeptidase"/>
</dbReference>
<protein>
    <submittedName>
        <fullName evidence="10">L,D-transpeptidase family protein</fullName>
    </submittedName>
</protein>
<keyword evidence="4 7" id="KW-0573">Peptidoglycan synthesis</keyword>
<dbReference type="OrthoDB" id="5242354at2"/>
<comment type="pathway">
    <text evidence="1 7">Cell wall biogenesis; peptidoglycan biosynthesis.</text>
</comment>